<evidence type="ECO:0000313" key="1">
    <source>
        <dbReference type="EMBL" id="KAJ8666584.1"/>
    </source>
</evidence>
<accession>A0ACC2N6B4</accession>
<gene>
    <name evidence="1" type="ORF">QAD02_008246</name>
</gene>
<name>A0ACC2N6B4_9HYME</name>
<dbReference type="EMBL" id="CM056744">
    <property type="protein sequence ID" value="KAJ8666584.1"/>
    <property type="molecule type" value="Genomic_DNA"/>
</dbReference>
<protein>
    <submittedName>
        <fullName evidence="1">Uncharacterized protein</fullName>
    </submittedName>
</protein>
<comment type="caution">
    <text evidence="1">The sequence shown here is derived from an EMBL/GenBank/DDBJ whole genome shotgun (WGS) entry which is preliminary data.</text>
</comment>
<proteinExistence type="predicted"/>
<organism evidence="1 2">
    <name type="scientific">Eretmocerus hayati</name>
    <dbReference type="NCBI Taxonomy" id="131215"/>
    <lineage>
        <taxon>Eukaryota</taxon>
        <taxon>Metazoa</taxon>
        <taxon>Ecdysozoa</taxon>
        <taxon>Arthropoda</taxon>
        <taxon>Hexapoda</taxon>
        <taxon>Insecta</taxon>
        <taxon>Pterygota</taxon>
        <taxon>Neoptera</taxon>
        <taxon>Endopterygota</taxon>
        <taxon>Hymenoptera</taxon>
        <taxon>Apocrita</taxon>
        <taxon>Proctotrupomorpha</taxon>
        <taxon>Chalcidoidea</taxon>
        <taxon>Aphelinidae</taxon>
        <taxon>Aphelininae</taxon>
        <taxon>Eretmocerus</taxon>
    </lineage>
</organism>
<keyword evidence="2" id="KW-1185">Reference proteome</keyword>
<sequence>MPDAQSTKRWSKNLPEISKPDKSQTYWWDDEPMNKDNAHSTFSDPNLHSSNSSLNKSTRSLPAYLGAEPVSNEIVEEWIAHSFIPPETTPTPEAMRTKMSPSRKTVARSTPLPLTGSRRSGLSSFWRTLSTIAQEGSDVEDDVSSHRISKAPLESQTMKKHTSGAPERNRSESSSISSRADHSPKHQPPPHRIGATQPSNEKRDFGSTIQSDLEDKLPTTLNVCTTRECLTFLKDNIVHSIPADLDLSSPNNKLLTDIGAIDYAKLKSQDPEIGEVLVTKNRK</sequence>
<evidence type="ECO:0000313" key="2">
    <source>
        <dbReference type="Proteomes" id="UP001239111"/>
    </source>
</evidence>
<dbReference type="Proteomes" id="UP001239111">
    <property type="component" value="Chromosome 4"/>
</dbReference>
<reference evidence="1" key="1">
    <citation type="submission" date="2023-04" db="EMBL/GenBank/DDBJ databases">
        <title>A chromosome-level genome assembly of the parasitoid wasp Eretmocerus hayati.</title>
        <authorList>
            <person name="Zhong Y."/>
            <person name="Liu S."/>
            <person name="Liu Y."/>
        </authorList>
    </citation>
    <scope>NUCLEOTIDE SEQUENCE</scope>
    <source>
        <strain evidence="1">ZJU_SS_LIU_2023</strain>
    </source>
</reference>